<gene>
    <name evidence="3" type="ORF">Pmani_008581</name>
</gene>
<dbReference type="Gene3D" id="3.10.100.10">
    <property type="entry name" value="Mannose-Binding Protein A, subunit A"/>
    <property type="match status" value="1"/>
</dbReference>
<dbReference type="AlphaFoldDB" id="A0AAE1Q8P0"/>
<dbReference type="PROSITE" id="PS50041">
    <property type="entry name" value="C_TYPE_LECTIN_2"/>
    <property type="match status" value="1"/>
</dbReference>
<evidence type="ECO:0000256" key="1">
    <source>
        <dbReference type="SAM" id="MobiDB-lite"/>
    </source>
</evidence>
<dbReference type="CDD" id="cd00037">
    <property type="entry name" value="CLECT"/>
    <property type="match status" value="1"/>
</dbReference>
<proteinExistence type="predicted"/>
<feature type="region of interest" description="Disordered" evidence="1">
    <location>
        <begin position="513"/>
        <end position="541"/>
    </location>
</feature>
<feature type="region of interest" description="Disordered" evidence="1">
    <location>
        <begin position="144"/>
        <end position="171"/>
    </location>
</feature>
<evidence type="ECO:0000313" key="4">
    <source>
        <dbReference type="Proteomes" id="UP001292094"/>
    </source>
</evidence>
<sequence length="681" mass="74474">MADETVEVVKTVASNEGKEVIKEGKTRKARDIVIPGEYHETSLEEDVPEEYLEEFLARLRSLVDSLDLPQEDTETADEDLFDVDLTELSAVLEQQDSSTSADSEGITTLSPSEPALSVFASSKTSTQAAVVGDGVVQQQELIIDSPEGPQDTPPLLHSSKDLHPDPTPAVSLGTPTLLQHSESTHLTSQPSNNSVFDEQDVDVANAVPSPADLDANEGFNGYDRFIAGLSELVTNLNNPAYDWEAHRRGSTTLLNLTLSSDSPQDHTSTSSPNCNCSKCSTSSSSCSCSDCITTTTLSPTSHEDTAPHPIESLFALVAAMKQLSEGMQRRTGRENPREQSVQIDMEGEVDRAAEIEIVDGSNSIITDRQERVYESVEEYLALTFSNMAPKSPHPDVNITTAVSTLSSLYQHYFGQNATTQGPYNQDGLKALVENVEALSNALHNYSSILHFYSSSNTTPSTDYTAPSNSTPNLPPTSSTNLLTSIPSTDYEDENGLQNILVLLKSLLGLQLPRTTIPPSPPPTTTIATTTTNTTATTSRDGYAPCEPPFEEIAYHMCILQEVTLRLSWGAAQLYCQERGAELAMDPVVVKARRYLNNLYGEDGSRVRWPMWIGGKRVEDGSWRWQDGSKVVGFLWSQGQPRYYAQSLIPHGTCMILDGYQSYNGAALPCHLRRRFVCQRSN</sequence>
<dbReference type="SUPFAM" id="SSF56436">
    <property type="entry name" value="C-type lectin-like"/>
    <property type="match status" value="1"/>
</dbReference>
<dbReference type="Pfam" id="PF00059">
    <property type="entry name" value="Lectin_C"/>
    <property type="match status" value="1"/>
</dbReference>
<dbReference type="InterPro" id="IPR001304">
    <property type="entry name" value="C-type_lectin-like"/>
</dbReference>
<name>A0AAE1Q8P0_9EUCA</name>
<dbReference type="EMBL" id="JAWZYT010000656">
    <property type="protein sequence ID" value="KAK4320577.1"/>
    <property type="molecule type" value="Genomic_DNA"/>
</dbReference>
<feature type="compositionally biased region" description="Low complexity" evidence="1">
    <location>
        <begin position="524"/>
        <end position="539"/>
    </location>
</feature>
<accession>A0AAE1Q8P0</accession>
<reference evidence="3" key="1">
    <citation type="submission" date="2023-11" db="EMBL/GenBank/DDBJ databases">
        <title>Genome assemblies of two species of porcelain crab, Petrolisthes cinctipes and Petrolisthes manimaculis (Anomura: Porcellanidae).</title>
        <authorList>
            <person name="Angst P."/>
        </authorList>
    </citation>
    <scope>NUCLEOTIDE SEQUENCE</scope>
    <source>
        <strain evidence="3">PB745_02</strain>
        <tissue evidence="3">Gill</tissue>
    </source>
</reference>
<comment type="caution">
    <text evidence="3">The sequence shown here is derived from an EMBL/GenBank/DDBJ whole genome shotgun (WGS) entry which is preliminary data.</text>
</comment>
<organism evidence="3 4">
    <name type="scientific">Petrolisthes manimaculis</name>
    <dbReference type="NCBI Taxonomy" id="1843537"/>
    <lineage>
        <taxon>Eukaryota</taxon>
        <taxon>Metazoa</taxon>
        <taxon>Ecdysozoa</taxon>
        <taxon>Arthropoda</taxon>
        <taxon>Crustacea</taxon>
        <taxon>Multicrustacea</taxon>
        <taxon>Malacostraca</taxon>
        <taxon>Eumalacostraca</taxon>
        <taxon>Eucarida</taxon>
        <taxon>Decapoda</taxon>
        <taxon>Pleocyemata</taxon>
        <taxon>Anomura</taxon>
        <taxon>Galatheoidea</taxon>
        <taxon>Porcellanidae</taxon>
        <taxon>Petrolisthes</taxon>
    </lineage>
</organism>
<protein>
    <recommendedName>
        <fullName evidence="2">C-type lectin domain-containing protein</fullName>
    </recommendedName>
</protein>
<keyword evidence="4" id="KW-1185">Reference proteome</keyword>
<feature type="region of interest" description="Disordered" evidence="1">
    <location>
        <begin position="458"/>
        <end position="477"/>
    </location>
</feature>
<dbReference type="InterPro" id="IPR016187">
    <property type="entry name" value="CTDL_fold"/>
</dbReference>
<dbReference type="SMART" id="SM00034">
    <property type="entry name" value="CLECT"/>
    <property type="match status" value="1"/>
</dbReference>
<dbReference type="InterPro" id="IPR016186">
    <property type="entry name" value="C-type_lectin-like/link_sf"/>
</dbReference>
<feature type="compositionally biased region" description="Low complexity" evidence="1">
    <location>
        <begin position="466"/>
        <end position="477"/>
    </location>
</feature>
<evidence type="ECO:0000259" key="2">
    <source>
        <dbReference type="PROSITE" id="PS50041"/>
    </source>
</evidence>
<evidence type="ECO:0000313" key="3">
    <source>
        <dbReference type="EMBL" id="KAK4320577.1"/>
    </source>
</evidence>
<feature type="domain" description="C-type lectin" evidence="2">
    <location>
        <begin position="557"/>
        <end position="678"/>
    </location>
</feature>
<dbReference type="Proteomes" id="UP001292094">
    <property type="component" value="Unassembled WGS sequence"/>
</dbReference>